<dbReference type="InterPro" id="IPR018114">
    <property type="entry name" value="TRYPSIN_HIS"/>
</dbReference>
<feature type="domain" description="Metalloprotease StcE C-terminal" evidence="3">
    <location>
        <begin position="387"/>
        <end position="476"/>
    </location>
</feature>
<feature type="domain" description="Peptidase S1" evidence="2">
    <location>
        <begin position="68"/>
        <end position="274"/>
    </location>
</feature>
<reference evidence="4 5" key="1">
    <citation type="submission" date="2020-04" db="EMBL/GenBank/DDBJ databases">
        <authorList>
            <person name="De Canck E."/>
        </authorList>
    </citation>
    <scope>NUCLEOTIDE SEQUENCE [LARGE SCALE GENOMIC DNA]</scope>
    <source>
        <strain evidence="4 5">LMG 28138</strain>
    </source>
</reference>
<dbReference type="EMBL" id="CADIKM010000002">
    <property type="protein sequence ID" value="CAB3778873.1"/>
    <property type="molecule type" value="Genomic_DNA"/>
</dbReference>
<evidence type="ECO:0008006" key="6">
    <source>
        <dbReference type="Google" id="ProtNLM"/>
    </source>
</evidence>
<evidence type="ECO:0000259" key="2">
    <source>
        <dbReference type="Pfam" id="PF00089"/>
    </source>
</evidence>
<dbReference type="PROSITE" id="PS00134">
    <property type="entry name" value="TRYPSIN_HIS"/>
    <property type="match status" value="1"/>
</dbReference>
<evidence type="ECO:0000256" key="1">
    <source>
        <dbReference type="SAM" id="SignalP"/>
    </source>
</evidence>
<dbReference type="InterPro" id="IPR001254">
    <property type="entry name" value="Trypsin_dom"/>
</dbReference>
<accession>A0A6S7C1J0</accession>
<dbReference type="GO" id="GO:0004252">
    <property type="term" value="F:serine-type endopeptidase activity"/>
    <property type="evidence" value="ECO:0007669"/>
    <property type="project" value="InterPro"/>
</dbReference>
<dbReference type="InterPro" id="IPR009003">
    <property type="entry name" value="Peptidase_S1_PA"/>
</dbReference>
<organism evidence="4 5">
    <name type="scientific">Pararobbsia alpina</name>
    <dbReference type="NCBI Taxonomy" id="621374"/>
    <lineage>
        <taxon>Bacteria</taxon>
        <taxon>Pseudomonadati</taxon>
        <taxon>Pseudomonadota</taxon>
        <taxon>Betaproteobacteria</taxon>
        <taxon>Burkholderiales</taxon>
        <taxon>Burkholderiaceae</taxon>
        <taxon>Pararobbsia</taxon>
    </lineage>
</organism>
<dbReference type="Pfam" id="PF00089">
    <property type="entry name" value="Trypsin"/>
    <property type="match status" value="1"/>
</dbReference>
<feature type="domain" description="Metalloprotease StcE C-terminal" evidence="3">
    <location>
        <begin position="291"/>
        <end position="380"/>
    </location>
</feature>
<keyword evidence="5" id="KW-1185">Reference proteome</keyword>
<evidence type="ECO:0000313" key="4">
    <source>
        <dbReference type="EMBL" id="CAB3778873.1"/>
    </source>
</evidence>
<sequence>MKFWFSQIAISFLVASTTANAVVINEDTFRKNGGDVSNVPQGIKTANEKLRLLSYSTAWLSVGNLGGCTATWLGDKDDWSYILTAAHCVPYQGTETPASAKFVAWDGSVVADGKGTVYVPKERVNRRPSLGGASTDIAIAKLPRRRVIVDKAGNPLERPILNDSFDEKDRDVIFVGYGTWGVGLDQSGGYSPQDGDRRLYGRSKVDSIFEAEYGIGSNYQPVGPSPRWARVAAGDSGSSWWQVRKNSPVIIATTNGGHSTASTGARVSKYVDWIKSVYPDARFLSDTPPRGCIVSLRSGAKYCLKAGARSGYSLPDWIYSQNVYVQADSGVSVMLSDWDNLSYARTALFYGTTENSKLKHVKADNGEYLDFSMPRSMRVVLNTRPLGCIVSLISAEKYCLPAEDRSGYELPNWIKGHDVFVQADHGVAVMLSDWDNLSYSRVATFSGVVEHEDLKHVRAQNGEDLDFSHPFSMRVIQY</sequence>
<dbReference type="SUPFAM" id="SSF50494">
    <property type="entry name" value="Trypsin-like serine proteases"/>
    <property type="match status" value="1"/>
</dbReference>
<proteinExistence type="predicted"/>
<protein>
    <recommendedName>
        <fullName evidence="6">Peptidase S1 domain-containing protein</fullName>
    </recommendedName>
</protein>
<dbReference type="GO" id="GO:0006508">
    <property type="term" value="P:proteolysis"/>
    <property type="evidence" value="ECO:0007669"/>
    <property type="project" value="InterPro"/>
</dbReference>
<feature type="signal peptide" evidence="1">
    <location>
        <begin position="1"/>
        <end position="21"/>
    </location>
</feature>
<gene>
    <name evidence="4" type="ORF">LMG28138_00672</name>
</gene>
<dbReference type="Gene3D" id="2.40.10.10">
    <property type="entry name" value="Trypsin-like serine proteases"/>
    <property type="match status" value="1"/>
</dbReference>
<dbReference type="RefSeq" id="WP_175103213.1">
    <property type="nucleotide sequence ID" value="NZ_CADIKM010000002.1"/>
</dbReference>
<dbReference type="Proteomes" id="UP000494115">
    <property type="component" value="Unassembled WGS sequence"/>
</dbReference>
<name>A0A6S7C1J0_9BURK</name>
<dbReference type="InterPro" id="IPR040966">
    <property type="entry name" value="StcE_C"/>
</dbReference>
<dbReference type="Gene3D" id="2.60.20.40">
    <property type="match status" value="2"/>
</dbReference>
<dbReference type="InterPro" id="IPR043504">
    <property type="entry name" value="Peptidase_S1_PA_chymotrypsin"/>
</dbReference>
<keyword evidence="1" id="KW-0732">Signal</keyword>
<dbReference type="Pfam" id="PF17945">
    <property type="entry name" value="Crystall_4"/>
    <property type="match status" value="2"/>
</dbReference>
<feature type="chain" id="PRO_5028898056" description="Peptidase S1 domain-containing protein" evidence="1">
    <location>
        <begin position="22"/>
        <end position="478"/>
    </location>
</feature>
<evidence type="ECO:0000259" key="3">
    <source>
        <dbReference type="Pfam" id="PF17945"/>
    </source>
</evidence>
<dbReference type="AlphaFoldDB" id="A0A6S7C1J0"/>
<evidence type="ECO:0000313" key="5">
    <source>
        <dbReference type="Proteomes" id="UP000494115"/>
    </source>
</evidence>